<evidence type="ECO:0000256" key="1">
    <source>
        <dbReference type="SAM" id="Phobius"/>
    </source>
</evidence>
<protein>
    <submittedName>
        <fullName evidence="2">Uncharacterized protein</fullName>
    </submittedName>
</protein>
<dbReference type="Proteomes" id="UP000735302">
    <property type="component" value="Unassembled WGS sequence"/>
</dbReference>
<evidence type="ECO:0000313" key="3">
    <source>
        <dbReference type="Proteomes" id="UP000735302"/>
    </source>
</evidence>
<proteinExistence type="predicted"/>
<keyword evidence="1" id="KW-1133">Transmembrane helix</keyword>
<dbReference type="AlphaFoldDB" id="A0AAV4CAW5"/>
<keyword evidence="1" id="KW-0472">Membrane</keyword>
<dbReference type="EMBL" id="BLXT01006630">
    <property type="protein sequence ID" value="GFO32441.1"/>
    <property type="molecule type" value="Genomic_DNA"/>
</dbReference>
<reference evidence="2 3" key="1">
    <citation type="journal article" date="2021" name="Elife">
        <title>Chloroplast acquisition without the gene transfer in kleptoplastic sea slugs, Plakobranchus ocellatus.</title>
        <authorList>
            <person name="Maeda T."/>
            <person name="Takahashi S."/>
            <person name="Yoshida T."/>
            <person name="Shimamura S."/>
            <person name="Takaki Y."/>
            <person name="Nagai Y."/>
            <person name="Toyoda A."/>
            <person name="Suzuki Y."/>
            <person name="Arimoto A."/>
            <person name="Ishii H."/>
            <person name="Satoh N."/>
            <person name="Nishiyama T."/>
            <person name="Hasebe M."/>
            <person name="Maruyama T."/>
            <person name="Minagawa J."/>
            <person name="Obokata J."/>
            <person name="Shigenobu S."/>
        </authorList>
    </citation>
    <scope>NUCLEOTIDE SEQUENCE [LARGE SCALE GENOMIC DNA]</scope>
</reference>
<accession>A0AAV4CAW5</accession>
<comment type="caution">
    <text evidence="2">The sequence shown here is derived from an EMBL/GenBank/DDBJ whole genome shotgun (WGS) entry which is preliminary data.</text>
</comment>
<evidence type="ECO:0000313" key="2">
    <source>
        <dbReference type="EMBL" id="GFO32441.1"/>
    </source>
</evidence>
<name>A0AAV4CAW5_9GAST</name>
<gene>
    <name evidence="2" type="ORF">PoB_005894600</name>
</gene>
<keyword evidence="1" id="KW-0812">Transmembrane</keyword>
<feature type="transmembrane region" description="Helical" evidence="1">
    <location>
        <begin position="68"/>
        <end position="90"/>
    </location>
</feature>
<organism evidence="2 3">
    <name type="scientific">Plakobranchus ocellatus</name>
    <dbReference type="NCBI Taxonomy" id="259542"/>
    <lineage>
        <taxon>Eukaryota</taxon>
        <taxon>Metazoa</taxon>
        <taxon>Spiralia</taxon>
        <taxon>Lophotrochozoa</taxon>
        <taxon>Mollusca</taxon>
        <taxon>Gastropoda</taxon>
        <taxon>Heterobranchia</taxon>
        <taxon>Euthyneura</taxon>
        <taxon>Panpulmonata</taxon>
        <taxon>Sacoglossa</taxon>
        <taxon>Placobranchoidea</taxon>
        <taxon>Plakobranchidae</taxon>
        <taxon>Plakobranchus</taxon>
    </lineage>
</organism>
<keyword evidence="3" id="KW-1185">Reference proteome</keyword>
<sequence length="91" mass="10095">MSTSLIIALSLAFPLAPNPRYYPRHYIPDIISQALYLATVLILHSLAPYPWHCIPDTISQALCPATMMVLHSIPGLFPCTMSLILSLTLYP</sequence>
<feature type="transmembrane region" description="Helical" evidence="1">
    <location>
        <begin position="30"/>
        <end position="47"/>
    </location>
</feature>